<sequence length="88" mass="10052">MASALLIHSTTPITLFCWHRLYSLSILPASCLYLLKMEEFYDSSKGSIEAYLDDAAFELLTLDLPTWFINDDIKGAFSQRSAWDNVVR</sequence>
<dbReference type="OrthoDB" id="3796641at2759"/>
<dbReference type="Proteomes" id="UP000244855">
    <property type="component" value="Unassembled WGS sequence"/>
</dbReference>
<gene>
    <name evidence="1" type="ORF">DM02DRAFT_612572</name>
</gene>
<keyword evidence="2" id="KW-1185">Reference proteome</keyword>
<evidence type="ECO:0000313" key="2">
    <source>
        <dbReference type="Proteomes" id="UP000244855"/>
    </source>
</evidence>
<reference evidence="1 2" key="1">
    <citation type="journal article" date="2018" name="Sci. Rep.">
        <title>Comparative genomics provides insights into the lifestyle and reveals functional heterogeneity of dark septate endophytic fungi.</title>
        <authorList>
            <person name="Knapp D.G."/>
            <person name="Nemeth J.B."/>
            <person name="Barry K."/>
            <person name="Hainaut M."/>
            <person name="Henrissat B."/>
            <person name="Johnson J."/>
            <person name="Kuo A."/>
            <person name="Lim J.H.P."/>
            <person name="Lipzen A."/>
            <person name="Nolan M."/>
            <person name="Ohm R.A."/>
            <person name="Tamas L."/>
            <person name="Grigoriev I.V."/>
            <person name="Spatafora J.W."/>
            <person name="Nagy L.G."/>
            <person name="Kovacs G.M."/>
        </authorList>
    </citation>
    <scope>NUCLEOTIDE SEQUENCE [LARGE SCALE GENOMIC DNA]</scope>
    <source>
        <strain evidence="1 2">DSE2036</strain>
    </source>
</reference>
<name>A0A2V1DXM2_9PLEO</name>
<dbReference type="AlphaFoldDB" id="A0A2V1DXM2"/>
<accession>A0A2V1DXM2</accession>
<proteinExistence type="predicted"/>
<evidence type="ECO:0000313" key="1">
    <source>
        <dbReference type="EMBL" id="PVI02921.1"/>
    </source>
</evidence>
<protein>
    <submittedName>
        <fullName evidence="1">Uncharacterized protein</fullName>
    </submittedName>
</protein>
<organism evidence="1 2">
    <name type="scientific">Periconia macrospinosa</name>
    <dbReference type="NCBI Taxonomy" id="97972"/>
    <lineage>
        <taxon>Eukaryota</taxon>
        <taxon>Fungi</taxon>
        <taxon>Dikarya</taxon>
        <taxon>Ascomycota</taxon>
        <taxon>Pezizomycotina</taxon>
        <taxon>Dothideomycetes</taxon>
        <taxon>Pleosporomycetidae</taxon>
        <taxon>Pleosporales</taxon>
        <taxon>Massarineae</taxon>
        <taxon>Periconiaceae</taxon>
        <taxon>Periconia</taxon>
    </lineage>
</organism>
<dbReference type="EMBL" id="KZ805337">
    <property type="protein sequence ID" value="PVI02921.1"/>
    <property type="molecule type" value="Genomic_DNA"/>
</dbReference>